<proteinExistence type="predicted"/>
<evidence type="ECO:0000313" key="3">
    <source>
        <dbReference type="Proteomes" id="UP001054821"/>
    </source>
</evidence>
<keyword evidence="3" id="KW-1185">Reference proteome</keyword>
<dbReference type="PANTHER" id="PTHR47150:SF5">
    <property type="entry name" value="OS07G0546750 PROTEIN"/>
    <property type="match status" value="1"/>
</dbReference>
<dbReference type="PANTHER" id="PTHR47150">
    <property type="entry name" value="OS12G0169200 PROTEIN"/>
    <property type="match status" value="1"/>
</dbReference>
<feature type="compositionally biased region" description="Polar residues" evidence="1">
    <location>
        <begin position="1"/>
        <end position="11"/>
    </location>
</feature>
<evidence type="ECO:0000313" key="2">
    <source>
        <dbReference type="EMBL" id="KAI5350844.1"/>
    </source>
</evidence>
<name>A0AAD4ZMM6_PRUDU</name>
<organism evidence="2 3">
    <name type="scientific">Prunus dulcis</name>
    <name type="common">Almond</name>
    <name type="synonym">Amygdalus dulcis</name>
    <dbReference type="NCBI Taxonomy" id="3755"/>
    <lineage>
        <taxon>Eukaryota</taxon>
        <taxon>Viridiplantae</taxon>
        <taxon>Streptophyta</taxon>
        <taxon>Embryophyta</taxon>
        <taxon>Tracheophyta</taxon>
        <taxon>Spermatophyta</taxon>
        <taxon>Magnoliopsida</taxon>
        <taxon>eudicotyledons</taxon>
        <taxon>Gunneridae</taxon>
        <taxon>Pentapetalae</taxon>
        <taxon>rosids</taxon>
        <taxon>fabids</taxon>
        <taxon>Rosales</taxon>
        <taxon>Rosaceae</taxon>
        <taxon>Amygdaloideae</taxon>
        <taxon>Amygdaleae</taxon>
        <taxon>Prunus</taxon>
    </lineage>
</organism>
<sequence>MDSNWGSSSNSELEDQWEERRLQLMEKNEEDDTQRSKNDLMAATAASWRVNNASQPSFSPHQRVTIALRIMAYTSSADAMNDTFGMSESSSVKNLAQFCYTIVHSAKIHTFEHQIRKAEDWGFPGMIGLLDCMHWQQKNCPTGWQGSFSDKSRKQTIVWRSWPRMTPGSGMISLGSHDPKMTSSY</sequence>
<dbReference type="EMBL" id="JAJFAZ020000001">
    <property type="protein sequence ID" value="KAI5350844.1"/>
    <property type="molecule type" value="Genomic_DNA"/>
</dbReference>
<comment type="caution">
    <text evidence="2">The sequence shown here is derived from an EMBL/GenBank/DDBJ whole genome shotgun (WGS) entry which is preliminary data.</text>
</comment>
<evidence type="ECO:0000256" key="1">
    <source>
        <dbReference type="SAM" id="MobiDB-lite"/>
    </source>
</evidence>
<reference evidence="2 3" key="1">
    <citation type="journal article" date="2022" name="G3 (Bethesda)">
        <title>Whole-genome sequence and methylome profiling of the almond [Prunus dulcis (Mill.) D.A. Webb] cultivar 'Nonpareil'.</title>
        <authorList>
            <person name="D'Amico-Willman K.M."/>
            <person name="Ouma W.Z."/>
            <person name="Meulia T."/>
            <person name="Sideli G.M."/>
            <person name="Gradziel T.M."/>
            <person name="Fresnedo-Ramirez J."/>
        </authorList>
    </citation>
    <scope>NUCLEOTIDE SEQUENCE [LARGE SCALE GENOMIC DNA]</scope>
    <source>
        <strain evidence="2">Clone GOH B32 T37-40</strain>
    </source>
</reference>
<accession>A0AAD4ZMM6</accession>
<feature type="region of interest" description="Disordered" evidence="1">
    <location>
        <begin position="1"/>
        <end position="38"/>
    </location>
</feature>
<dbReference type="Pfam" id="PF04827">
    <property type="entry name" value="Plant_tran"/>
    <property type="match status" value="1"/>
</dbReference>
<dbReference type="InterPro" id="IPR006912">
    <property type="entry name" value="Harbinger_derived_prot"/>
</dbReference>
<dbReference type="AlphaFoldDB" id="A0AAD4ZMM6"/>
<feature type="compositionally biased region" description="Basic and acidic residues" evidence="1">
    <location>
        <begin position="18"/>
        <end position="38"/>
    </location>
</feature>
<dbReference type="Proteomes" id="UP001054821">
    <property type="component" value="Chromosome 1"/>
</dbReference>
<gene>
    <name evidence="2" type="ORF">L3X38_003735</name>
</gene>
<protein>
    <submittedName>
        <fullName evidence="2">Uncharacterized protein</fullName>
    </submittedName>
</protein>